<dbReference type="GO" id="GO:0016787">
    <property type="term" value="F:hydrolase activity"/>
    <property type="evidence" value="ECO:0007669"/>
    <property type="project" value="UniProtKB-KW"/>
</dbReference>
<feature type="signal peptide" evidence="2">
    <location>
        <begin position="1"/>
        <end position="21"/>
    </location>
</feature>
<gene>
    <name evidence="4" type="ORF">ACFSYC_13430</name>
</gene>
<protein>
    <submittedName>
        <fullName evidence="4">Serine hydrolase domain-containing protein</fullName>
        <ecNumber evidence="4">3.-.-.-</ecNumber>
    </submittedName>
</protein>
<dbReference type="Pfam" id="PF00144">
    <property type="entry name" value="Beta-lactamase"/>
    <property type="match status" value="1"/>
</dbReference>
<keyword evidence="4" id="KW-0378">Hydrolase</keyword>
<dbReference type="PANTHER" id="PTHR22935:SF95">
    <property type="entry name" value="BETA-LACTAMASE-LIKE 1-RELATED"/>
    <property type="match status" value="1"/>
</dbReference>
<reference evidence="5" key="1">
    <citation type="journal article" date="2019" name="Int. J. Syst. Evol. Microbiol.">
        <title>The Global Catalogue of Microorganisms (GCM) 10K type strain sequencing project: providing services to taxonomists for standard genome sequencing and annotation.</title>
        <authorList>
            <consortium name="The Broad Institute Genomics Platform"/>
            <consortium name="The Broad Institute Genome Sequencing Center for Infectious Disease"/>
            <person name="Wu L."/>
            <person name="Ma J."/>
        </authorList>
    </citation>
    <scope>NUCLEOTIDE SEQUENCE [LARGE SCALE GENOMIC DNA]</scope>
    <source>
        <strain evidence="5">KCTC 52232</strain>
    </source>
</reference>
<dbReference type="InterPro" id="IPR012338">
    <property type="entry name" value="Beta-lactam/transpept-like"/>
</dbReference>
<evidence type="ECO:0000256" key="2">
    <source>
        <dbReference type="SAM" id="SignalP"/>
    </source>
</evidence>
<keyword evidence="5" id="KW-1185">Reference proteome</keyword>
<dbReference type="SUPFAM" id="SSF56601">
    <property type="entry name" value="beta-lactamase/transpeptidase-like"/>
    <property type="match status" value="1"/>
</dbReference>
<evidence type="ECO:0000313" key="4">
    <source>
        <dbReference type="EMBL" id="MFD2865695.1"/>
    </source>
</evidence>
<organism evidence="4 5">
    <name type="scientific">Mucilaginibacter antarcticus</name>
    <dbReference type="NCBI Taxonomy" id="1855725"/>
    <lineage>
        <taxon>Bacteria</taxon>
        <taxon>Pseudomonadati</taxon>
        <taxon>Bacteroidota</taxon>
        <taxon>Sphingobacteriia</taxon>
        <taxon>Sphingobacteriales</taxon>
        <taxon>Sphingobacteriaceae</taxon>
        <taxon>Mucilaginibacter</taxon>
    </lineage>
</organism>
<dbReference type="Proteomes" id="UP001597601">
    <property type="component" value="Unassembled WGS sequence"/>
</dbReference>
<feature type="chain" id="PRO_5045576740" evidence="2">
    <location>
        <begin position="22"/>
        <end position="366"/>
    </location>
</feature>
<name>A0ABW5XT85_9SPHI</name>
<dbReference type="EMBL" id="JBHUON010000016">
    <property type="protein sequence ID" value="MFD2865695.1"/>
    <property type="molecule type" value="Genomic_DNA"/>
</dbReference>
<dbReference type="PANTHER" id="PTHR22935">
    <property type="entry name" value="PENICILLIN-BINDING PROTEIN"/>
    <property type="match status" value="1"/>
</dbReference>
<proteinExistence type="inferred from homology"/>
<accession>A0ABW5XT85</accession>
<comment type="similarity">
    <text evidence="1">Belongs to the beta-lactamase family.</text>
</comment>
<dbReference type="InterPro" id="IPR051478">
    <property type="entry name" value="Beta-lactamase-like_AB/R"/>
</dbReference>
<evidence type="ECO:0000259" key="3">
    <source>
        <dbReference type="Pfam" id="PF00144"/>
    </source>
</evidence>
<feature type="domain" description="Beta-lactamase-related" evidence="3">
    <location>
        <begin position="49"/>
        <end position="351"/>
    </location>
</feature>
<evidence type="ECO:0000313" key="5">
    <source>
        <dbReference type="Proteomes" id="UP001597601"/>
    </source>
</evidence>
<dbReference type="EC" id="3.-.-.-" evidence="4"/>
<comment type="caution">
    <text evidence="4">The sequence shown here is derived from an EMBL/GenBank/DDBJ whole genome shotgun (WGS) entry which is preliminary data.</text>
</comment>
<evidence type="ECO:0000256" key="1">
    <source>
        <dbReference type="ARBA" id="ARBA00038473"/>
    </source>
</evidence>
<dbReference type="RefSeq" id="WP_377128492.1">
    <property type="nucleotide sequence ID" value="NZ_JBHUON010000016.1"/>
</dbReference>
<keyword evidence="2" id="KW-0732">Signal</keyword>
<sequence>MRKFTFFTCFLACLFPVAGFAQYTGREAQAIARLERELKTDVANDALDGGISALIMKNDKVIWAKAFGYANRDTKKLADTGTIYRIASITKTFTATLMMMLVEDKVISLDDPAEKYVPEVKNIIGYNEDTKFTLRQLASHTSGLRRWSEMFTANIGPVGEWQKKLLLSLAQTQFESKPGKQWLYCDVGYCILGLALERAAGQPYMQMVKNRIIDPLHMTHTFFAPDDASLPNLAQGLYNPNGVVDTRIPLSQNSGMGYGVPNGGLFSTPTDLAKLVSTFITKTGLLSKESIRQMKLTPKGGKDYGLGLALDPQNNVNYFGHNGLIPGYSSQYLIDDDSKYAVILMRNYNVGFTNVIVTAYKLLDDI</sequence>
<dbReference type="InterPro" id="IPR001466">
    <property type="entry name" value="Beta-lactam-related"/>
</dbReference>
<dbReference type="Gene3D" id="3.40.710.10">
    <property type="entry name" value="DD-peptidase/beta-lactamase superfamily"/>
    <property type="match status" value="1"/>
</dbReference>